<sequence length="133" mass="14964">MGEAGRDQAAINAQFLAANEEIRASLRVITEQLTHIQQRDRPNGPRPPARRQPYQSDQDSDADNMGEVGQDQVAINAQLLAANDEFRASLRAITEQLSQVHQRDRPNGPRLPARHGRSRSRPSRHQRSVTSRQ</sequence>
<dbReference type="EMBL" id="QGKX02000095">
    <property type="protein sequence ID" value="KAF3573528.1"/>
    <property type="molecule type" value="Genomic_DNA"/>
</dbReference>
<feature type="region of interest" description="Disordered" evidence="1">
    <location>
        <begin position="97"/>
        <end position="133"/>
    </location>
</feature>
<reference evidence="2" key="1">
    <citation type="submission" date="2019-12" db="EMBL/GenBank/DDBJ databases">
        <title>Genome sequencing and annotation of Brassica cretica.</title>
        <authorList>
            <person name="Studholme D.J."/>
            <person name="Sarris P."/>
        </authorList>
    </citation>
    <scope>NUCLEOTIDE SEQUENCE</scope>
    <source>
        <strain evidence="2">PFS-109/04</strain>
        <tissue evidence="2">Leaf</tissue>
    </source>
</reference>
<feature type="region of interest" description="Disordered" evidence="1">
    <location>
        <begin position="35"/>
        <end position="70"/>
    </location>
</feature>
<accession>A0A8S9RK37</accession>
<evidence type="ECO:0000313" key="2">
    <source>
        <dbReference type="EMBL" id="KAF3573528.1"/>
    </source>
</evidence>
<evidence type="ECO:0000256" key="1">
    <source>
        <dbReference type="SAM" id="MobiDB-lite"/>
    </source>
</evidence>
<organism evidence="2 3">
    <name type="scientific">Brassica cretica</name>
    <name type="common">Mustard</name>
    <dbReference type="NCBI Taxonomy" id="69181"/>
    <lineage>
        <taxon>Eukaryota</taxon>
        <taxon>Viridiplantae</taxon>
        <taxon>Streptophyta</taxon>
        <taxon>Embryophyta</taxon>
        <taxon>Tracheophyta</taxon>
        <taxon>Spermatophyta</taxon>
        <taxon>Magnoliopsida</taxon>
        <taxon>eudicotyledons</taxon>
        <taxon>Gunneridae</taxon>
        <taxon>Pentapetalae</taxon>
        <taxon>rosids</taxon>
        <taxon>malvids</taxon>
        <taxon>Brassicales</taxon>
        <taxon>Brassicaceae</taxon>
        <taxon>Brassiceae</taxon>
        <taxon>Brassica</taxon>
    </lineage>
</organism>
<evidence type="ECO:0000313" key="3">
    <source>
        <dbReference type="Proteomes" id="UP000712600"/>
    </source>
</evidence>
<dbReference type="AlphaFoldDB" id="A0A8S9RK37"/>
<proteinExistence type="predicted"/>
<protein>
    <submittedName>
        <fullName evidence="2">Uncharacterized protein</fullName>
    </submittedName>
</protein>
<feature type="compositionally biased region" description="Basic residues" evidence="1">
    <location>
        <begin position="112"/>
        <end position="127"/>
    </location>
</feature>
<gene>
    <name evidence="2" type="ORF">F2Q69_00059771</name>
</gene>
<name>A0A8S9RK37_BRACR</name>
<comment type="caution">
    <text evidence="2">The sequence shown here is derived from an EMBL/GenBank/DDBJ whole genome shotgun (WGS) entry which is preliminary data.</text>
</comment>
<dbReference type="Proteomes" id="UP000712600">
    <property type="component" value="Unassembled WGS sequence"/>
</dbReference>